<evidence type="ECO:0000313" key="3">
    <source>
        <dbReference type="Proteomes" id="UP001339911"/>
    </source>
</evidence>
<sequence>MLGTNLLKHQSKPERIADQAWEHLTSAVNSAGDSMKYTARSARRTGSHLTSHAGDRMGAVTDEARVRAGRAYDALAGRRPGLPWGWLIGAGLVGAAVAWAASTASRAALARAERELPAHDGVEFVDVDRAKPVDRAHSPVRVDTA</sequence>
<reference evidence="2 3" key="1">
    <citation type="submission" date="2024-01" db="EMBL/GenBank/DDBJ databases">
        <title>Genome insights into Plantactinospora veratri sp. nov.</title>
        <authorList>
            <person name="Wang L."/>
        </authorList>
    </citation>
    <scope>NUCLEOTIDE SEQUENCE [LARGE SCALE GENOMIC DNA]</scope>
    <source>
        <strain evidence="2 3">NEAU-FHS4</strain>
    </source>
</reference>
<feature type="transmembrane region" description="Helical" evidence="1">
    <location>
        <begin position="84"/>
        <end position="104"/>
    </location>
</feature>
<protein>
    <recommendedName>
        <fullName evidence="4">DUF3618 domain-containing protein</fullName>
    </recommendedName>
</protein>
<keyword evidence="1" id="KW-0812">Transmembrane</keyword>
<keyword evidence="1" id="KW-1133">Transmembrane helix</keyword>
<name>A0ABU7SB02_9ACTN</name>
<evidence type="ECO:0000313" key="2">
    <source>
        <dbReference type="EMBL" id="MEE6307077.1"/>
    </source>
</evidence>
<dbReference type="EMBL" id="JAZGQL010000006">
    <property type="protein sequence ID" value="MEE6307077.1"/>
    <property type="molecule type" value="Genomic_DNA"/>
</dbReference>
<dbReference type="Proteomes" id="UP001339911">
    <property type="component" value="Unassembled WGS sequence"/>
</dbReference>
<keyword evidence="3" id="KW-1185">Reference proteome</keyword>
<keyword evidence="1" id="KW-0472">Membrane</keyword>
<evidence type="ECO:0008006" key="4">
    <source>
        <dbReference type="Google" id="ProtNLM"/>
    </source>
</evidence>
<organism evidence="2 3">
    <name type="scientific">Plantactinospora veratri</name>
    <dbReference type="NCBI Taxonomy" id="1436122"/>
    <lineage>
        <taxon>Bacteria</taxon>
        <taxon>Bacillati</taxon>
        <taxon>Actinomycetota</taxon>
        <taxon>Actinomycetes</taxon>
        <taxon>Micromonosporales</taxon>
        <taxon>Micromonosporaceae</taxon>
        <taxon>Plantactinospora</taxon>
    </lineage>
</organism>
<proteinExistence type="predicted"/>
<comment type="caution">
    <text evidence="2">The sequence shown here is derived from an EMBL/GenBank/DDBJ whole genome shotgun (WGS) entry which is preliminary data.</text>
</comment>
<dbReference type="RefSeq" id="WP_331207408.1">
    <property type="nucleotide sequence ID" value="NZ_JAZGQL010000006.1"/>
</dbReference>
<gene>
    <name evidence="2" type="ORF">V1634_09600</name>
</gene>
<evidence type="ECO:0000256" key="1">
    <source>
        <dbReference type="SAM" id="Phobius"/>
    </source>
</evidence>
<accession>A0ABU7SB02</accession>